<evidence type="ECO:0000313" key="3">
    <source>
        <dbReference type="Proteomes" id="UP001556367"/>
    </source>
</evidence>
<sequence length="277" mass="30887">MRIGDFLVRMLRCEYEDKRIEVAGLPAAKAIEHLNAQISSYAKGLYPFDAPQHHDGSVLSWWQQLAPNPGSAVLAHCAIRIYSMTPNSMADERTASVFTWLNSAKRSAMKGSTLVRLAQLRAHYRRENEPKPSAVNRPTVKFRDMSRTIFGNPSSRNCQQKRKRAISDASVEILEETAVGRSTETPTDEDAWESEPDDGAGEGPEPDSEDDDVPDVFDLEQMSSDRLDAGEEINLGAPALLEVLSDQPAPRKHHQTPTLAREVIDVEAEPDWTFKMS</sequence>
<organism evidence="2 3">
    <name type="scientific">Hohenbuehelia grisea</name>
    <dbReference type="NCBI Taxonomy" id="104357"/>
    <lineage>
        <taxon>Eukaryota</taxon>
        <taxon>Fungi</taxon>
        <taxon>Dikarya</taxon>
        <taxon>Basidiomycota</taxon>
        <taxon>Agaricomycotina</taxon>
        <taxon>Agaricomycetes</taxon>
        <taxon>Agaricomycetidae</taxon>
        <taxon>Agaricales</taxon>
        <taxon>Pleurotineae</taxon>
        <taxon>Pleurotaceae</taxon>
        <taxon>Hohenbuehelia</taxon>
    </lineage>
</organism>
<reference evidence="3" key="1">
    <citation type="submission" date="2024-06" db="EMBL/GenBank/DDBJ databases">
        <title>Multi-omics analyses provide insights into the biosynthesis of the anticancer antibiotic pleurotin in Hohenbuehelia grisea.</title>
        <authorList>
            <person name="Weaver J.A."/>
            <person name="Alberti F."/>
        </authorList>
    </citation>
    <scope>NUCLEOTIDE SEQUENCE [LARGE SCALE GENOMIC DNA]</scope>
    <source>
        <strain evidence="3">T-177</strain>
    </source>
</reference>
<dbReference type="EMBL" id="JASNQZ010000003">
    <property type="protein sequence ID" value="KAL0959189.1"/>
    <property type="molecule type" value="Genomic_DNA"/>
</dbReference>
<accession>A0ABR3JTM4</accession>
<gene>
    <name evidence="2" type="ORF">HGRIS_014470</name>
</gene>
<evidence type="ECO:0000313" key="2">
    <source>
        <dbReference type="EMBL" id="KAL0959189.1"/>
    </source>
</evidence>
<feature type="compositionally biased region" description="Polar residues" evidence="1">
    <location>
        <begin position="149"/>
        <end position="158"/>
    </location>
</feature>
<keyword evidence="3" id="KW-1185">Reference proteome</keyword>
<feature type="compositionally biased region" description="Acidic residues" evidence="1">
    <location>
        <begin position="186"/>
        <end position="217"/>
    </location>
</feature>
<evidence type="ECO:0000256" key="1">
    <source>
        <dbReference type="SAM" id="MobiDB-lite"/>
    </source>
</evidence>
<feature type="region of interest" description="Disordered" evidence="1">
    <location>
        <begin position="125"/>
        <end position="217"/>
    </location>
</feature>
<dbReference type="Proteomes" id="UP001556367">
    <property type="component" value="Unassembled WGS sequence"/>
</dbReference>
<proteinExistence type="predicted"/>
<name>A0ABR3JTM4_9AGAR</name>
<comment type="caution">
    <text evidence="2">The sequence shown here is derived from an EMBL/GenBank/DDBJ whole genome shotgun (WGS) entry which is preliminary data.</text>
</comment>
<evidence type="ECO:0008006" key="4">
    <source>
        <dbReference type="Google" id="ProtNLM"/>
    </source>
</evidence>
<protein>
    <recommendedName>
        <fullName evidence="4">HAT C-terminal dimerisation domain-containing protein</fullName>
    </recommendedName>
</protein>